<evidence type="ECO:0008006" key="3">
    <source>
        <dbReference type="Google" id="ProtNLM"/>
    </source>
</evidence>
<dbReference type="InterPro" id="IPR011049">
    <property type="entry name" value="Serralysin-like_metalloprot_C"/>
</dbReference>
<dbReference type="Gene3D" id="2.150.10.10">
    <property type="entry name" value="Serralysin-like metalloprotease, C-terminal"/>
    <property type="match status" value="1"/>
</dbReference>
<evidence type="ECO:0000313" key="2">
    <source>
        <dbReference type="Proteomes" id="UP000182882"/>
    </source>
</evidence>
<proteinExistence type="predicted"/>
<reference evidence="2" key="1">
    <citation type="submission" date="2016-10" db="EMBL/GenBank/DDBJ databases">
        <authorList>
            <person name="Varghese N."/>
            <person name="Submissions S."/>
        </authorList>
    </citation>
    <scope>NUCLEOTIDE SEQUENCE [LARGE SCALE GENOMIC DNA]</scope>
    <source>
        <strain evidence="2">Nm10</strain>
    </source>
</reference>
<sequence length="145" mass="14320">IDGAGGYDRIVGTSGNDTIDFSSGNPSLAGIEETDGGSGNDTITVSNALATSYRGSAGNDTFVVTTSSAESAILDFDDSGDDVINLSNFGLTLAQIQALSATEGANVRIDLTSAAGSGGAGTGDIILVGTTLASLDFAGNSDFII</sequence>
<name>A0A1H2HCG8_9PROT</name>
<organism evidence="1 2">
    <name type="scientific">Nitrosomonas ureae</name>
    <dbReference type="NCBI Taxonomy" id="44577"/>
    <lineage>
        <taxon>Bacteria</taxon>
        <taxon>Pseudomonadati</taxon>
        <taxon>Pseudomonadota</taxon>
        <taxon>Betaproteobacteria</taxon>
        <taxon>Nitrosomonadales</taxon>
        <taxon>Nitrosomonadaceae</taxon>
        <taxon>Nitrosomonas</taxon>
    </lineage>
</organism>
<dbReference type="AlphaFoldDB" id="A0A1H2HCG8"/>
<protein>
    <recommendedName>
        <fullName evidence="3">Hemolysin-type calcium-binding repeat-containing protein</fullName>
    </recommendedName>
</protein>
<accession>A0A1H2HCG8</accession>
<evidence type="ECO:0000313" key="1">
    <source>
        <dbReference type="EMBL" id="SDU29587.1"/>
    </source>
</evidence>
<dbReference type="Proteomes" id="UP000182882">
    <property type="component" value="Unassembled WGS sequence"/>
</dbReference>
<keyword evidence="2" id="KW-1185">Reference proteome</keyword>
<feature type="non-terminal residue" evidence="1">
    <location>
        <position position="1"/>
    </location>
</feature>
<gene>
    <name evidence="1" type="ORF">SAMN05216406_14521</name>
</gene>
<dbReference type="PRINTS" id="PR00313">
    <property type="entry name" value="CABNDNGRPT"/>
</dbReference>
<dbReference type="EMBL" id="FNLN01000045">
    <property type="protein sequence ID" value="SDU29587.1"/>
    <property type="molecule type" value="Genomic_DNA"/>
</dbReference>
<dbReference type="SUPFAM" id="SSF51120">
    <property type="entry name" value="beta-Roll"/>
    <property type="match status" value="1"/>
</dbReference>